<dbReference type="InterPro" id="IPR043131">
    <property type="entry name" value="BCAT-like_N"/>
</dbReference>
<keyword evidence="4 14" id="KW-0663">Pyridoxal phosphate</keyword>
<proteinExistence type="inferred from homology"/>
<dbReference type="NCBIfam" id="TIGR03461">
    <property type="entry name" value="pabC_Proteo"/>
    <property type="match status" value="1"/>
</dbReference>
<reference evidence="15 16" key="1">
    <citation type="submission" date="2018-03" db="EMBL/GenBank/DDBJ databases">
        <title>Whole genome sequencing of Histamine producing bacteria.</title>
        <authorList>
            <person name="Butler K."/>
        </authorList>
    </citation>
    <scope>NUCLEOTIDE SEQUENCE [LARGE SCALE GENOMIC DNA]</scope>
    <source>
        <strain evidence="15 16">DSM 16190</strain>
    </source>
</reference>
<dbReference type="InterPro" id="IPR001544">
    <property type="entry name" value="Aminotrans_IV"/>
</dbReference>
<dbReference type="Gene3D" id="3.20.10.10">
    <property type="entry name" value="D-amino Acid Aminotransferase, subunit A, domain 2"/>
    <property type="match status" value="1"/>
</dbReference>
<dbReference type="GO" id="GO:0046656">
    <property type="term" value="P:folic acid biosynthetic process"/>
    <property type="evidence" value="ECO:0007669"/>
    <property type="project" value="UniProtKB-KW"/>
</dbReference>
<gene>
    <name evidence="15" type="ORF">C9I89_20295</name>
</gene>
<comment type="caution">
    <text evidence="15">The sequence shown here is derived from an EMBL/GenBank/DDBJ whole genome shotgun (WGS) entry which is preliminary data.</text>
</comment>
<dbReference type="Proteomes" id="UP000240904">
    <property type="component" value="Unassembled WGS sequence"/>
</dbReference>
<dbReference type="InterPro" id="IPR036038">
    <property type="entry name" value="Aminotransferase-like"/>
</dbReference>
<evidence type="ECO:0000256" key="7">
    <source>
        <dbReference type="ARBA" id="ARBA00035633"/>
    </source>
</evidence>
<evidence type="ECO:0000256" key="12">
    <source>
        <dbReference type="NCBIfam" id="TIGR03461"/>
    </source>
</evidence>
<evidence type="ECO:0000256" key="14">
    <source>
        <dbReference type="RuleBase" id="RU004516"/>
    </source>
</evidence>
<keyword evidence="16" id="KW-1185">Reference proteome</keyword>
<dbReference type="InterPro" id="IPR043132">
    <property type="entry name" value="BCAT-like_C"/>
</dbReference>
<evidence type="ECO:0000256" key="3">
    <source>
        <dbReference type="ARBA" id="ARBA00011738"/>
    </source>
</evidence>
<sequence length="269" mass="29977">MVLINGCEQTTVPVADRAMQYGDGCFTTILVELGKPRLWPLHLQRLQKNVSALYITEPDWGALARLVHQRAASYSDKGVVKVLISRGVGGRGYSAIGCDDTQVVVSDFSWPQHYAQWQQQGIELGVSEQRLGLVPMLAGLKHLNRLEQVLLKRELECNGWQDAVVLDVNGHVMETTASNVFWRNGKIIYTPELDVSGVHGVMRAHVIELIAGTEYCLEFVKKTLEGLLCAEEIFITNALMALVPVTRIDGRDFPERTAISVLNKRLYSC</sequence>
<protein>
    <recommendedName>
        <fullName evidence="11 12">Aminodeoxychorismate lyase</fullName>
        <ecNumber evidence="8 12">4.1.3.38</ecNumber>
    </recommendedName>
</protein>
<dbReference type="GO" id="GO:0030170">
    <property type="term" value="F:pyridoxal phosphate binding"/>
    <property type="evidence" value="ECO:0007669"/>
    <property type="project" value="InterPro"/>
</dbReference>
<comment type="catalytic activity">
    <reaction evidence="9">
        <text>4-amino-4-deoxychorismate = 4-aminobenzoate + pyruvate + H(+)</text>
        <dbReference type="Rhea" id="RHEA:16201"/>
        <dbReference type="ChEBI" id="CHEBI:15361"/>
        <dbReference type="ChEBI" id="CHEBI:15378"/>
        <dbReference type="ChEBI" id="CHEBI:17836"/>
        <dbReference type="ChEBI" id="CHEBI:58406"/>
        <dbReference type="EC" id="4.1.3.38"/>
    </reaction>
</comment>
<dbReference type="InterPro" id="IPR017824">
    <property type="entry name" value="Aminodeoxychorismate_lyase_IV"/>
</dbReference>
<comment type="function">
    <text evidence="10">Involved in the biosynthesis of p-aminobenzoate (PABA), a precursor of tetrahydrofolate. Converts 4-amino-4-deoxychorismate into 4-aminobenzoate (PABA) and pyruvate.</text>
</comment>
<dbReference type="GO" id="GO:0008696">
    <property type="term" value="F:4-amino-4-deoxychorismate lyase activity"/>
    <property type="evidence" value="ECO:0007669"/>
    <property type="project" value="UniProtKB-UniRule"/>
</dbReference>
<evidence type="ECO:0000256" key="2">
    <source>
        <dbReference type="ARBA" id="ARBA00009320"/>
    </source>
</evidence>
<dbReference type="InterPro" id="IPR018300">
    <property type="entry name" value="Aminotrans_IV_CS"/>
</dbReference>
<evidence type="ECO:0000256" key="6">
    <source>
        <dbReference type="ARBA" id="ARBA00023239"/>
    </source>
</evidence>
<comment type="pathway">
    <text evidence="7">Cofactor biosynthesis; tetrahydrofolate biosynthesis; 4-aminobenzoate from chorismate: step 2/2.</text>
</comment>
<organism evidence="15 16">
    <name type="scientific">Photobacterium lipolyticum</name>
    <dbReference type="NCBI Taxonomy" id="266810"/>
    <lineage>
        <taxon>Bacteria</taxon>
        <taxon>Pseudomonadati</taxon>
        <taxon>Pseudomonadota</taxon>
        <taxon>Gammaproteobacteria</taxon>
        <taxon>Vibrionales</taxon>
        <taxon>Vibrionaceae</taxon>
        <taxon>Photobacterium</taxon>
    </lineage>
</organism>
<dbReference type="CDD" id="cd01559">
    <property type="entry name" value="ADCL_like"/>
    <property type="match status" value="1"/>
</dbReference>
<keyword evidence="6 15" id="KW-0456">Lyase</keyword>
<evidence type="ECO:0000256" key="5">
    <source>
        <dbReference type="ARBA" id="ARBA00022909"/>
    </source>
</evidence>
<name>A0A2T3MSM6_9GAMM</name>
<dbReference type="Gene3D" id="3.30.470.10">
    <property type="match status" value="1"/>
</dbReference>
<evidence type="ECO:0000256" key="10">
    <source>
        <dbReference type="ARBA" id="ARBA00054027"/>
    </source>
</evidence>
<dbReference type="EC" id="4.1.3.38" evidence="8 12"/>
<evidence type="ECO:0000256" key="11">
    <source>
        <dbReference type="ARBA" id="ARBA00069174"/>
    </source>
</evidence>
<accession>A0A2T3MSM6</accession>
<evidence type="ECO:0000256" key="4">
    <source>
        <dbReference type="ARBA" id="ARBA00022898"/>
    </source>
</evidence>
<dbReference type="NCBIfam" id="NF004761">
    <property type="entry name" value="PRK06092.1"/>
    <property type="match status" value="1"/>
</dbReference>
<evidence type="ECO:0000256" key="13">
    <source>
        <dbReference type="RuleBase" id="RU004106"/>
    </source>
</evidence>
<dbReference type="PROSITE" id="PS00770">
    <property type="entry name" value="AA_TRANSFER_CLASS_4"/>
    <property type="match status" value="1"/>
</dbReference>
<dbReference type="EMBL" id="PYMC01000022">
    <property type="protein sequence ID" value="PSW01143.1"/>
    <property type="molecule type" value="Genomic_DNA"/>
</dbReference>
<dbReference type="FunFam" id="3.20.10.10:FF:000002">
    <property type="entry name" value="D-alanine aminotransferase"/>
    <property type="match status" value="1"/>
</dbReference>
<dbReference type="SUPFAM" id="SSF56752">
    <property type="entry name" value="D-aminoacid aminotransferase-like PLP-dependent enzymes"/>
    <property type="match status" value="1"/>
</dbReference>
<dbReference type="InterPro" id="IPR050571">
    <property type="entry name" value="Class-IV_PLP-Dep_Aminotrnsfr"/>
</dbReference>
<dbReference type="AlphaFoldDB" id="A0A2T3MSM6"/>
<keyword evidence="5" id="KW-0289">Folate biosynthesis</keyword>
<dbReference type="GO" id="GO:0005829">
    <property type="term" value="C:cytosol"/>
    <property type="evidence" value="ECO:0007669"/>
    <property type="project" value="TreeGrafter"/>
</dbReference>
<dbReference type="RefSeq" id="WP_107285154.1">
    <property type="nucleotide sequence ID" value="NZ_PYMC01000022.1"/>
</dbReference>
<comment type="subunit">
    <text evidence="3">Homodimer.</text>
</comment>
<comment type="similarity">
    <text evidence="2 13">Belongs to the class-IV pyridoxal-phosphate-dependent aminotransferase family.</text>
</comment>
<evidence type="ECO:0000256" key="8">
    <source>
        <dbReference type="ARBA" id="ARBA00035676"/>
    </source>
</evidence>
<evidence type="ECO:0000313" key="15">
    <source>
        <dbReference type="EMBL" id="PSW01143.1"/>
    </source>
</evidence>
<comment type="cofactor">
    <cofactor evidence="1 14">
        <name>pyridoxal 5'-phosphate</name>
        <dbReference type="ChEBI" id="CHEBI:597326"/>
    </cofactor>
</comment>
<evidence type="ECO:0000256" key="9">
    <source>
        <dbReference type="ARBA" id="ARBA00049529"/>
    </source>
</evidence>
<evidence type="ECO:0000256" key="1">
    <source>
        <dbReference type="ARBA" id="ARBA00001933"/>
    </source>
</evidence>
<dbReference type="Pfam" id="PF01063">
    <property type="entry name" value="Aminotran_4"/>
    <property type="match status" value="1"/>
</dbReference>
<dbReference type="OrthoDB" id="9805628at2"/>
<dbReference type="PANTHER" id="PTHR42743:SF2">
    <property type="entry name" value="AMINODEOXYCHORISMATE LYASE"/>
    <property type="match status" value="1"/>
</dbReference>
<dbReference type="PANTHER" id="PTHR42743">
    <property type="entry name" value="AMINO-ACID AMINOTRANSFERASE"/>
    <property type="match status" value="1"/>
</dbReference>
<evidence type="ECO:0000313" key="16">
    <source>
        <dbReference type="Proteomes" id="UP000240904"/>
    </source>
</evidence>
<dbReference type="GO" id="GO:0008153">
    <property type="term" value="P:4-aminobenzoate biosynthetic process"/>
    <property type="evidence" value="ECO:0007669"/>
    <property type="project" value="UniProtKB-UniRule"/>
</dbReference>